<dbReference type="InterPro" id="IPR027417">
    <property type="entry name" value="P-loop_NTPase"/>
</dbReference>
<evidence type="ECO:0000259" key="1">
    <source>
        <dbReference type="Pfam" id="PF00931"/>
    </source>
</evidence>
<gene>
    <name evidence="2" type="ORF">NYM_LOCUS24959</name>
</gene>
<name>A0A5K1FB71_9MAGN</name>
<dbReference type="Gene3D" id="3.40.50.300">
    <property type="entry name" value="P-loop containing nucleotide triphosphate hydrolases"/>
    <property type="match status" value="1"/>
</dbReference>
<accession>A0A5K1FB71</accession>
<reference evidence="2" key="1">
    <citation type="submission" date="2019-09" db="EMBL/GenBank/DDBJ databases">
        <authorList>
            <person name="Zhang L."/>
        </authorList>
    </citation>
    <scope>NUCLEOTIDE SEQUENCE</scope>
</reference>
<protein>
    <recommendedName>
        <fullName evidence="1">NB-ARC domain-containing protein</fullName>
    </recommendedName>
</protein>
<dbReference type="EMBL" id="LR721786">
    <property type="protein sequence ID" value="VVW61482.1"/>
    <property type="molecule type" value="Genomic_DNA"/>
</dbReference>
<dbReference type="GO" id="GO:0043531">
    <property type="term" value="F:ADP binding"/>
    <property type="evidence" value="ECO:0007669"/>
    <property type="project" value="InterPro"/>
</dbReference>
<dbReference type="Gramene" id="NC8G0150020.1">
    <property type="protein sequence ID" value="NC8G0150020.1:cds"/>
    <property type="gene ID" value="NC8G0150020"/>
</dbReference>
<dbReference type="InterPro" id="IPR002182">
    <property type="entry name" value="NB-ARC"/>
</dbReference>
<dbReference type="SUPFAM" id="SSF52540">
    <property type="entry name" value="P-loop containing nucleoside triphosphate hydrolases"/>
    <property type="match status" value="1"/>
</dbReference>
<dbReference type="AlphaFoldDB" id="A0A5K1FB71"/>
<organism evidence="2">
    <name type="scientific">Nymphaea colorata</name>
    <name type="common">pocket water lily</name>
    <dbReference type="NCBI Taxonomy" id="210225"/>
    <lineage>
        <taxon>Eukaryota</taxon>
        <taxon>Viridiplantae</taxon>
        <taxon>Streptophyta</taxon>
        <taxon>Embryophyta</taxon>
        <taxon>Tracheophyta</taxon>
        <taxon>Spermatophyta</taxon>
        <taxon>Magnoliopsida</taxon>
        <taxon>Nymphaeales</taxon>
        <taxon>Nymphaeaceae</taxon>
        <taxon>Nymphaea</taxon>
    </lineage>
</organism>
<dbReference type="Pfam" id="PF00931">
    <property type="entry name" value="NB-ARC"/>
    <property type="match status" value="1"/>
</dbReference>
<proteinExistence type="predicted"/>
<evidence type="ECO:0000313" key="2">
    <source>
        <dbReference type="EMBL" id="VVW61482.1"/>
    </source>
</evidence>
<feature type="domain" description="NB-ARC" evidence="1">
    <location>
        <begin position="68"/>
        <end position="110"/>
    </location>
</feature>
<sequence length="110" mass="12200">MEQHAELVDLLNTTPKFRSDIPIGGEHDNSRETTHLIGIAQPPMRRADDKEKVKELLFDGFKESSALGKDSVSIVSVVGQGAIGKTTLAKMVFNEVKEQFGNRSWWVCVS</sequence>